<organism evidence="2 3">
    <name type="scientific">Anaeromyces robustus</name>
    <dbReference type="NCBI Taxonomy" id="1754192"/>
    <lineage>
        <taxon>Eukaryota</taxon>
        <taxon>Fungi</taxon>
        <taxon>Fungi incertae sedis</taxon>
        <taxon>Chytridiomycota</taxon>
        <taxon>Chytridiomycota incertae sedis</taxon>
        <taxon>Neocallimastigomycetes</taxon>
        <taxon>Neocallimastigales</taxon>
        <taxon>Neocallimastigaceae</taxon>
        <taxon>Anaeromyces</taxon>
    </lineage>
</organism>
<evidence type="ECO:0000313" key="2">
    <source>
        <dbReference type="EMBL" id="ORX75536.1"/>
    </source>
</evidence>
<accession>A0A1Y1WQI4</accession>
<evidence type="ECO:0000256" key="1">
    <source>
        <dbReference type="SAM" id="MobiDB-lite"/>
    </source>
</evidence>
<dbReference type="Proteomes" id="UP000193944">
    <property type="component" value="Unassembled WGS sequence"/>
</dbReference>
<reference evidence="2 3" key="2">
    <citation type="submission" date="2016-08" db="EMBL/GenBank/DDBJ databases">
        <title>Pervasive Adenine N6-methylation of Active Genes in Fungi.</title>
        <authorList>
            <consortium name="DOE Joint Genome Institute"/>
            <person name="Mondo S.J."/>
            <person name="Dannebaum R.O."/>
            <person name="Kuo R.C."/>
            <person name="Labutti K."/>
            <person name="Haridas S."/>
            <person name="Kuo A."/>
            <person name="Salamov A."/>
            <person name="Ahrendt S.R."/>
            <person name="Lipzen A."/>
            <person name="Sullivan W."/>
            <person name="Andreopoulos W.B."/>
            <person name="Clum A."/>
            <person name="Lindquist E."/>
            <person name="Daum C."/>
            <person name="Ramamoorthy G.K."/>
            <person name="Gryganskyi A."/>
            <person name="Culley D."/>
            <person name="Magnuson J.K."/>
            <person name="James T.Y."/>
            <person name="O'Malley M.A."/>
            <person name="Stajich J.E."/>
            <person name="Spatafora J.W."/>
            <person name="Visel A."/>
            <person name="Grigoriev I.V."/>
        </authorList>
    </citation>
    <scope>NUCLEOTIDE SEQUENCE [LARGE SCALE GENOMIC DNA]</scope>
    <source>
        <strain evidence="2 3">S4</strain>
    </source>
</reference>
<dbReference type="EMBL" id="MCFG01000351">
    <property type="protein sequence ID" value="ORX75536.1"/>
    <property type="molecule type" value="Genomic_DNA"/>
</dbReference>
<evidence type="ECO:0000313" key="3">
    <source>
        <dbReference type="Proteomes" id="UP000193944"/>
    </source>
</evidence>
<dbReference type="AlphaFoldDB" id="A0A1Y1WQI4"/>
<keyword evidence="3" id="KW-1185">Reference proteome</keyword>
<protein>
    <submittedName>
        <fullName evidence="2">Uncharacterized protein</fullName>
    </submittedName>
</protein>
<comment type="caution">
    <text evidence="2">The sequence shown here is derived from an EMBL/GenBank/DDBJ whole genome shotgun (WGS) entry which is preliminary data.</text>
</comment>
<sequence>MIKDFSSSSSSSNNNNNNNNNNNKRYNNYNNKYLNNNDIIMLWTLDSGGIFHVMDILNNFPNFATRSIKNNYKISIYYKFEILPIRYQIAYLNAI</sequence>
<gene>
    <name evidence="2" type="ORF">BCR32DRAFT_285095</name>
</gene>
<feature type="region of interest" description="Disordered" evidence="1">
    <location>
        <begin position="1"/>
        <end position="28"/>
    </location>
</feature>
<name>A0A1Y1WQI4_9FUNG</name>
<reference evidence="2 3" key="1">
    <citation type="submission" date="2016-08" db="EMBL/GenBank/DDBJ databases">
        <title>A Parts List for Fungal Cellulosomes Revealed by Comparative Genomics.</title>
        <authorList>
            <consortium name="DOE Joint Genome Institute"/>
            <person name="Haitjema C.H."/>
            <person name="Gilmore S.P."/>
            <person name="Henske J.K."/>
            <person name="Solomon K.V."/>
            <person name="De Groot R."/>
            <person name="Kuo A."/>
            <person name="Mondo S.J."/>
            <person name="Salamov A.A."/>
            <person name="Labutti K."/>
            <person name="Zhao Z."/>
            <person name="Chiniquy J."/>
            <person name="Barry K."/>
            <person name="Brewer H.M."/>
            <person name="Purvine S.O."/>
            <person name="Wright A.T."/>
            <person name="Boxma B."/>
            <person name="Van Alen T."/>
            <person name="Hackstein J.H."/>
            <person name="Baker S.E."/>
            <person name="Grigoriev I.V."/>
            <person name="O'Malley M.A."/>
        </authorList>
    </citation>
    <scope>NUCLEOTIDE SEQUENCE [LARGE SCALE GENOMIC DNA]</scope>
    <source>
        <strain evidence="2 3">S4</strain>
    </source>
</reference>
<proteinExistence type="predicted"/>